<keyword evidence="10" id="KW-0326">Glycosidase</keyword>
<dbReference type="GO" id="GO:0009311">
    <property type="term" value="P:oligosaccharide metabolic process"/>
    <property type="evidence" value="ECO:0007669"/>
    <property type="project" value="InterPro"/>
</dbReference>
<dbReference type="GO" id="GO:0005789">
    <property type="term" value="C:endoplasmic reticulum membrane"/>
    <property type="evidence" value="ECO:0007669"/>
    <property type="project" value="UniProtKB-SubCell"/>
</dbReference>
<keyword evidence="9" id="KW-0325">Glycoprotein</keyword>
<evidence type="ECO:0000256" key="10">
    <source>
        <dbReference type="ARBA" id="ARBA00023295"/>
    </source>
</evidence>
<comment type="caution">
    <text evidence="13">The sequence shown here is derived from an EMBL/GenBank/DDBJ whole genome shotgun (WGS) entry which is preliminary data.</text>
</comment>
<dbReference type="OrthoDB" id="410058at2759"/>
<feature type="domain" description="Glycosyl hydrolase family 63 C-terminal" evidence="12">
    <location>
        <begin position="493"/>
        <end position="657"/>
    </location>
</feature>
<dbReference type="InterPro" id="IPR031335">
    <property type="entry name" value="Glyco_hydro_63_C"/>
</dbReference>
<dbReference type="InterPro" id="IPR012341">
    <property type="entry name" value="6hp_glycosidase-like_sf"/>
</dbReference>
<comment type="similarity">
    <text evidence="2">Belongs to the glycosyl hydrolase 63 family.</text>
</comment>
<comment type="subcellular location">
    <subcellularLocation>
        <location evidence="1">Endoplasmic reticulum membrane</location>
        <topology evidence="1">Single-pass type II membrane protein</topology>
    </subcellularLocation>
</comment>
<evidence type="ECO:0000256" key="4">
    <source>
        <dbReference type="ARBA" id="ARBA00022801"/>
    </source>
</evidence>
<dbReference type="Gene3D" id="1.50.10.10">
    <property type="match status" value="1"/>
</dbReference>
<organism evidence="13 14">
    <name type="scientific">Halteria grandinella</name>
    <dbReference type="NCBI Taxonomy" id="5974"/>
    <lineage>
        <taxon>Eukaryota</taxon>
        <taxon>Sar</taxon>
        <taxon>Alveolata</taxon>
        <taxon>Ciliophora</taxon>
        <taxon>Intramacronucleata</taxon>
        <taxon>Spirotrichea</taxon>
        <taxon>Stichotrichia</taxon>
        <taxon>Sporadotrichida</taxon>
        <taxon>Halteriidae</taxon>
        <taxon>Halteria</taxon>
    </lineage>
</organism>
<evidence type="ECO:0000256" key="3">
    <source>
        <dbReference type="ARBA" id="ARBA00022692"/>
    </source>
</evidence>
<reference evidence="13" key="1">
    <citation type="submission" date="2019-06" db="EMBL/GenBank/DDBJ databases">
        <authorList>
            <person name="Zheng W."/>
        </authorList>
    </citation>
    <scope>NUCLEOTIDE SEQUENCE</scope>
    <source>
        <strain evidence="13">QDHG01</strain>
    </source>
</reference>
<evidence type="ECO:0000256" key="1">
    <source>
        <dbReference type="ARBA" id="ARBA00004648"/>
    </source>
</evidence>
<dbReference type="GO" id="GO:0006487">
    <property type="term" value="P:protein N-linked glycosylation"/>
    <property type="evidence" value="ECO:0007669"/>
    <property type="project" value="TreeGrafter"/>
</dbReference>
<dbReference type="InterPro" id="IPR008928">
    <property type="entry name" value="6-hairpin_glycosidase_sf"/>
</dbReference>
<keyword evidence="4" id="KW-0378">Hydrolase</keyword>
<keyword evidence="14" id="KW-1185">Reference proteome</keyword>
<sequence length="662" mass="75594">MRQRTTTIHEMIEFVTVPDQIGYDVLAFNEIDSQLWDIPDFFRRHLRDLLLGQAVNELNPKLVLLRFPQLSTTPLQLVVSYSKKRYPTSDAVRQDSIVQSMSGADLLDSVKTLAQLRKRTFDIKFETVFGLTQSRFESDPTLNEFKEFGLQFSKEALSNLLGGIGYYYGSVQIKKGKGKYSDEPAGLFTGSPSRSRFPRGFLWDEGFHLMLTCQWSRLLCMDILSHWFNTMKPNGWIPREQIRGAEAESTVPADFLVQDPKLANPPSMMFPMKYLVEQATKNGGDAKVAAFLNRVFSRWVLWYEWFFRSQENPSLPNTFSWRGRTSDENMPSGLDDYPRAFHVNEGYEIHLDLQSWMVEFSSFMSSFATLAGNSTRATAYASNALSIKDQLQSKLYNGNSGLYCDYVGLQWEPKVMGNGALAEPIEWRTDSACGKSFESSLKQAARCNQPYSNDGVRNMARCCKYSQCSIDDKCDCPTCTLDISIDDDYSVQKLNQYSVHVGIVNFFPVMFGLIDDTTQAQQSLRTLADEGQMLSNSGLRSLSKKDQFYLYRSNYWRGAVWVNVNFLVLRGLFKNYLGVDSLLQPPIDITQIGTPSTINTGLELYNTIRQRLVSTVYKNWLMDGKHVFWEQYNDQTRLGQMTHPFNGWTSLILLVVAQTYGN</sequence>
<evidence type="ECO:0000256" key="8">
    <source>
        <dbReference type="ARBA" id="ARBA00023136"/>
    </source>
</evidence>
<evidence type="ECO:0000256" key="2">
    <source>
        <dbReference type="ARBA" id="ARBA00010833"/>
    </source>
</evidence>
<dbReference type="AlphaFoldDB" id="A0A8J8T803"/>
<dbReference type="Proteomes" id="UP000785679">
    <property type="component" value="Unassembled WGS sequence"/>
</dbReference>
<proteinExistence type="inferred from homology"/>
<feature type="domain" description="Glycosyl hydrolase family 63 C-terminal" evidence="12">
    <location>
        <begin position="111"/>
        <end position="407"/>
    </location>
</feature>
<gene>
    <name evidence="13" type="ORF">FGO68_gene4305</name>
</gene>
<evidence type="ECO:0000256" key="6">
    <source>
        <dbReference type="ARBA" id="ARBA00022968"/>
    </source>
</evidence>
<keyword evidence="7" id="KW-1133">Transmembrane helix</keyword>
<evidence type="ECO:0000313" key="14">
    <source>
        <dbReference type="Proteomes" id="UP000785679"/>
    </source>
</evidence>
<evidence type="ECO:0000256" key="7">
    <source>
        <dbReference type="ARBA" id="ARBA00022989"/>
    </source>
</evidence>
<dbReference type="EC" id="3.2.1.106" evidence="11"/>
<evidence type="ECO:0000256" key="9">
    <source>
        <dbReference type="ARBA" id="ARBA00023180"/>
    </source>
</evidence>
<dbReference type="GO" id="GO:0004573">
    <property type="term" value="F:Glc3Man9GlcNAc2 oligosaccharide glucosidase activity"/>
    <property type="evidence" value="ECO:0007669"/>
    <property type="project" value="UniProtKB-EC"/>
</dbReference>
<name>A0A8J8T803_HALGN</name>
<evidence type="ECO:0000259" key="12">
    <source>
        <dbReference type="Pfam" id="PF03200"/>
    </source>
</evidence>
<dbReference type="PANTHER" id="PTHR10412:SF11">
    <property type="entry name" value="MANNOSYL-OLIGOSACCHARIDE GLUCOSIDASE"/>
    <property type="match status" value="1"/>
</dbReference>
<dbReference type="PANTHER" id="PTHR10412">
    <property type="entry name" value="MANNOSYL-OLIGOSACCHARIDE GLUCOSIDASE"/>
    <property type="match status" value="1"/>
</dbReference>
<keyword evidence="6" id="KW-0735">Signal-anchor</keyword>
<dbReference type="InterPro" id="IPR004888">
    <property type="entry name" value="Glycoside_hydrolase_63"/>
</dbReference>
<keyword evidence="5" id="KW-0256">Endoplasmic reticulum</keyword>
<dbReference type="Pfam" id="PF03200">
    <property type="entry name" value="Glyco_hydro_63"/>
    <property type="match status" value="2"/>
</dbReference>
<keyword evidence="8" id="KW-0472">Membrane</keyword>
<evidence type="ECO:0000256" key="11">
    <source>
        <dbReference type="ARBA" id="ARBA00038888"/>
    </source>
</evidence>
<accession>A0A8J8T803</accession>
<protein>
    <recommendedName>
        <fullName evidence="11">mannosyl-oligosaccharide glucosidase</fullName>
        <ecNumber evidence="11">3.2.1.106</ecNumber>
    </recommendedName>
</protein>
<dbReference type="EMBL" id="RRYP01002514">
    <property type="protein sequence ID" value="TNV84693.1"/>
    <property type="molecule type" value="Genomic_DNA"/>
</dbReference>
<keyword evidence="3" id="KW-0812">Transmembrane</keyword>
<dbReference type="SUPFAM" id="SSF48208">
    <property type="entry name" value="Six-hairpin glycosidases"/>
    <property type="match status" value="1"/>
</dbReference>
<evidence type="ECO:0000256" key="5">
    <source>
        <dbReference type="ARBA" id="ARBA00022824"/>
    </source>
</evidence>
<evidence type="ECO:0000313" key="13">
    <source>
        <dbReference type="EMBL" id="TNV84693.1"/>
    </source>
</evidence>